<dbReference type="EMBL" id="QXVO01000003">
    <property type="protein sequence ID" value="RIO47527.1"/>
    <property type="molecule type" value="Genomic_DNA"/>
</dbReference>
<protein>
    <recommendedName>
        <fullName evidence="5">2-succinylbenzoate--CoA ligase</fullName>
        <ecNumber evidence="5">6.2.1.26</ecNumber>
    </recommendedName>
    <alternativeName>
        <fullName evidence="5">o-succinylbenzoyl-CoA synthetase</fullName>
        <shortName evidence="5">OSB-CoA synthetase</shortName>
    </alternativeName>
</protein>
<keyword evidence="2 5" id="KW-0436">Ligase</keyword>
<organism evidence="8 9">
    <name type="scientific">Staphylococcus hyicus</name>
    <dbReference type="NCBI Taxonomy" id="1284"/>
    <lineage>
        <taxon>Bacteria</taxon>
        <taxon>Bacillati</taxon>
        <taxon>Bacillota</taxon>
        <taxon>Bacilli</taxon>
        <taxon>Bacillales</taxon>
        <taxon>Staphylococcaceae</taxon>
        <taxon>Staphylococcus</taxon>
    </lineage>
</organism>
<dbReference type="EC" id="6.2.1.26" evidence="5"/>
<dbReference type="HAMAP" id="MF_00731">
    <property type="entry name" value="MenE"/>
    <property type="match status" value="1"/>
</dbReference>
<proteinExistence type="inferred from homology"/>
<dbReference type="InterPro" id="IPR042099">
    <property type="entry name" value="ANL_N_sf"/>
</dbReference>
<keyword evidence="1 5" id="KW-0474">Menaquinone biosynthesis</keyword>
<dbReference type="SUPFAM" id="SSF56801">
    <property type="entry name" value="Acetyl-CoA synthetase-like"/>
    <property type="match status" value="1"/>
</dbReference>
<dbReference type="PANTHER" id="PTHR43201:SF5">
    <property type="entry name" value="MEDIUM-CHAIN ACYL-COA LIGASE ACSF2, MITOCHONDRIAL"/>
    <property type="match status" value="1"/>
</dbReference>
<comment type="caution">
    <text evidence="8">The sequence shown here is derived from an EMBL/GenBank/DDBJ whole genome shotgun (WGS) entry which is preliminary data.</text>
</comment>
<dbReference type="InterPro" id="IPR045851">
    <property type="entry name" value="AMP-bd_C_sf"/>
</dbReference>
<dbReference type="UniPathway" id="UPA01057">
    <property type="reaction ID" value="UER00166"/>
</dbReference>
<dbReference type="InterPro" id="IPR010192">
    <property type="entry name" value="MenE"/>
</dbReference>
<comment type="catalytic activity">
    <reaction evidence="5">
        <text>2-succinylbenzoate + ATP + CoA = 2-succinylbenzoyl-CoA + AMP + diphosphate</text>
        <dbReference type="Rhea" id="RHEA:17009"/>
        <dbReference type="ChEBI" id="CHEBI:18325"/>
        <dbReference type="ChEBI" id="CHEBI:30616"/>
        <dbReference type="ChEBI" id="CHEBI:33019"/>
        <dbReference type="ChEBI" id="CHEBI:57287"/>
        <dbReference type="ChEBI" id="CHEBI:57364"/>
        <dbReference type="ChEBI" id="CHEBI:456215"/>
        <dbReference type="EC" id="6.2.1.26"/>
    </reaction>
</comment>
<dbReference type="STRING" id="1284.SHYC_05685"/>
<dbReference type="UniPathway" id="UPA00079"/>
<dbReference type="RefSeq" id="WP_119635063.1">
    <property type="nucleotide sequence ID" value="NZ_JAWCVT010000025.1"/>
</dbReference>
<comment type="function">
    <text evidence="5">Converts 2-succinylbenzoate (OSB) to 2-succinylbenzoyl-CoA (OSB-CoA).</text>
</comment>
<dbReference type="Gene3D" id="3.40.50.12780">
    <property type="entry name" value="N-terminal domain of ligase-like"/>
    <property type="match status" value="1"/>
</dbReference>
<comment type="pathway">
    <text evidence="5">Quinol/quinone metabolism; menaquinone biosynthesis.</text>
</comment>
<dbReference type="GO" id="GO:0008756">
    <property type="term" value="F:o-succinylbenzoate-CoA ligase activity"/>
    <property type="evidence" value="ECO:0007669"/>
    <property type="project" value="UniProtKB-UniRule"/>
</dbReference>
<sequence>MEHWLDTQARLAPNKIAVETDTHILTFGALYQKAKVVGAQLFKLEQKRIGLYVNNSIEALICIHGAWLYGIEIVMINHRLTQREIENQLNSVEVNYIITTMPLILSEQFHIIEFTTFQTTPEVKGIDRPPLKLDRIATIMFTSGTTGPQKAVPQTFNNHKASAQSCHETLGFTRESRWLAVLPIYHISGLSIIIRSVLYGFTVYLKEKFDPQAILSCIQHKHITHLSLVPQTLTRLMDEGLNQPFNIEKILLGGAKLDEEFIAQALKYQLPIYNSFGMTETCSQFLTASPKVLQRRPNTVGCPSGNQRIKIKDANKEGHGVLYVKGENVMNGYIFPEAVNPSMFDDDGYFNTGDIASIEEGYITIYDRRKDLIISGGENIYPFEIESKAKSLSGVSDAMCVGATDEIWGEVPVLYIVSETGEAILSELNHYLNVHLAKYKHPKRIYIVSALPYTSTGKLQRQHLVEVEK</sequence>
<evidence type="ECO:0000256" key="3">
    <source>
        <dbReference type="ARBA" id="ARBA00022741"/>
    </source>
</evidence>
<comment type="similarity">
    <text evidence="5">Belongs to the ATP-dependent AMP-binding enzyme family. MenE subfamily.</text>
</comment>
<evidence type="ECO:0000256" key="2">
    <source>
        <dbReference type="ARBA" id="ARBA00022598"/>
    </source>
</evidence>
<dbReference type="InterPro" id="IPR025110">
    <property type="entry name" value="AMP-bd_C"/>
</dbReference>
<feature type="domain" description="AMP-binding enzyme C-terminal" evidence="7">
    <location>
        <begin position="384"/>
        <end position="458"/>
    </location>
</feature>
<dbReference type="InterPro" id="IPR000873">
    <property type="entry name" value="AMP-dep_synth/lig_dom"/>
</dbReference>
<reference evidence="8 9" key="1">
    <citation type="journal article" date="2016" name="Front. Microbiol.">
        <title>Comprehensive Phylogenetic Analysis of Bovine Non-aureus Staphylococci Species Based on Whole-Genome Sequencing.</title>
        <authorList>
            <person name="Naushad S."/>
            <person name="Barkema H.W."/>
            <person name="Luby C."/>
            <person name="Condas L.A."/>
            <person name="Nobrega D.B."/>
            <person name="Carson D.A."/>
            <person name="De Buck J."/>
        </authorList>
    </citation>
    <scope>NUCLEOTIDE SEQUENCE [LARGE SCALE GENOMIC DNA]</scope>
    <source>
        <strain evidence="8 9">SNUC 5959</strain>
    </source>
</reference>
<feature type="domain" description="AMP-dependent synthetase/ligase" evidence="6">
    <location>
        <begin position="6"/>
        <end position="333"/>
    </location>
</feature>
<dbReference type="GO" id="GO:0031956">
    <property type="term" value="F:medium-chain fatty acid-CoA ligase activity"/>
    <property type="evidence" value="ECO:0007669"/>
    <property type="project" value="TreeGrafter"/>
</dbReference>
<name>A0A418JM16_STAHY</name>
<comment type="pathway">
    <text evidence="5">Quinol/quinone metabolism; 1,4-dihydroxy-2-naphthoate biosynthesis; 1,4-dihydroxy-2-naphthoate from chorismate: step 5/7.</text>
</comment>
<dbReference type="Proteomes" id="UP000285625">
    <property type="component" value="Unassembled WGS sequence"/>
</dbReference>
<evidence type="ECO:0000256" key="4">
    <source>
        <dbReference type="ARBA" id="ARBA00022840"/>
    </source>
</evidence>
<dbReference type="GO" id="GO:0006631">
    <property type="term" value="P:fatty acid metabolic process"/>
    <property type="evidence" value="ECO:0007669"/>
    <property type="project" value="TreeGrafter"/>
</dbReference>
<dbReference type="GO" id="GO:0005524">
    <property type="term" value="F:ATP binding"/>
    <property type="evidence" value="ECO:0007669"/>
    <property type="project" value="UniProtKB-KW"/>
</dbReference>
<keyword evidence="4 5" id="KW-0067">ATP-binding</keyword>
<dbReference type="Pfam" id="PF13193">
    <property type="entry name" value="AMP-binding_C"/>
    <property type="match status" value="1"/>
</dbReference>
<evidence type="ECO:0000259" key="7">
    <source>
        <dbReference type="Pfam" id="PF13193"/>
    </source>
</evidence>
<evidence type="ECO:0000256" key="1">
    <source>
        <dbReference type="ARBA" id="ARBA00022428"/>
    </source>
</evidence>
<dbReference type="NCBIfam" id="TIGR01923">
    <property type="entry name" value="menE"/>
    <property type="match status" value="1"/>
</dbReference>
<keyword evidence="3 5" id="KW-0547">Nucleotide-binding</keyword>
<evidence type="ECO:0000313" key="8">
    <source>
        <dbReference type="EMBL" id="RIO47527.1"/>
    </source>
</evidence>
<dbReference type="PANTHER" id="PTHR43201">
    <property type="entry name" value="ACYL-COA SYNTHETASE"/>
    <property type="match status" value="1"/>
</dbReference>
<evidence type="ECO:0000313" key="9">
    <source>
        <dbReference type="Proteomes" id="UP000285625"/>
    </source>
</evidence>
<evidence type="ECO:0000256" key="5">
    <source>
        <dbReference type="HAMAP-Rule" id="MF_00731"/>
    </source>
</evidence>
<dbReference type="GO" id="GO:0009234">
    <property type="term" value="P:menaquinone biosynthetic process"/>
    <property type="evidence" value="ECO:0007669"/>
    <property type="project" value="UniProtKB-UniRule"/>
</dbReference>
<dbReference type="Gene3D" id="3.30.300.30">
    <property type="match status" value="1"/>
</dbReference>
<gene>
    <name evidence="5 8" type="primary">menE</name>
    <name evidence="8" type="ORF">BUZ57_01800</name>
</gene>
<dbReference type="Pfam" id="PF00501">
    <property type="entry name" value="AMP-binding"/>
    <property type="match status" value="1"/>
</dbReference>
<accession>A0A418JM16</accession>
<dbReference type="AlphaFoldDB" id="A0A418JM16"/>
<evidence type="ECO:0000259" key="6">
    <source>
        <dbReference type="Pfam" id="PF00501"/>
    </source>
</evidence>